<dbReference type="Proteomes" id="UP000018877">
    <property type="component" value="Unassembled WGS sequence"/>
</dbReference>
<dbReference type="PROSITE" id="PS51186">
    <property type="entry name" value="GNAT"/>
    <property type="match status" value="1"/>
</dbReference>
<dbReference type="EMBL" id="ALAN01000092">
    <property type="protein sequence ID" value="ETI67510.1"/>
    <property type="molecule type" value="Genomic_DNA"/>
</dbReference>
<dbReference type="GO" id="GO:0016747">
    <property type="term" value="F:acyltransferase activity, transferring groups other than amino-acyl groups"/>
    <property type="evidence" value="ECO:0007669"/>
    <property type="project" value="InterPro"/>
</dbReference>
<accession>A0AB94IKE8</accession>
<dbReference type="InterPro" id="IPR016181">
    <property type="entry name" value="Acyl_CoA_acyltransferase"/>
</dbReference>
<dbReference type="Gene3D" id="3.40.630.30">
    <property type="match status" value="1"/>
</dbReference>
<gene>
    <name evidence="2" type="ORF">BAVI_16812</name>
</gene>
<evidence type="ECO:0000259" key="1">
    <source>
        <dbReference type="PROSITE" id="PS51186"/>
    </source>
</evidence>
<evidence type="ECO:0000313" key="3">
    <source>
        <dbReference type="Proteomes" id="UP000018877"/>
    </source>
</evidence>
<dbReference type="InterPro" id="IPR000182">
    <property type="entry name" value="GNAT_dom"/>
</dbReference>
<dbReference type="Pfam" id="PF13527">
    <property type="entry name" value="Acetyltransf_9"/>
    <property type="match status" value="1"/>
</dbReference>
<comment type="caution">
    <text evidence="2">The sequence shown here is derived from an EMBL/GenBank/DDBJ whole genome shotgun (WGS) entry which is preliminary data.</text>
</comment>
<evidence type="ECO:0000313" key="2">
    <source>
        <dbReference type="EMBL" id="ETI67510.1"/>
    </source>
</evidence>
<proteinExistence type="predicted"/>
<dbReference type="RefSeq" id="WP_024029541.1">
    <property type="nucleotide sequence ID" value="NZ_ALAN01000092.1"/>
</dbReference>
<name>A0AB94IKE8_9BACI</name>
<keyword evidence="3" id="KW-1185">Reference proteome</keyword>
<protein>
    <submittedName>
        <fullName evidence="2">N-acetyltransferase GCN5</fullName>
    </submittedName>
</protein>
<dbReference type="AlphaFoldDB" id="A0AB94IKE8"/>
<reference evidence="2 3" key="1">
    <citation type="journal article" date="2014" name="Environ. Microbiol.">
        <title>The nitrate-ammonifying and nosZ-carrying bacterium Bacillus vireti is a potent source and sink for nitric and nitrous oxide under high nitrate conditions.</title>
        <authorList>
            <person name="Mania D."/>
            <person name="Heylen K."/>
            <person name="van Spanning R.J."/>
            <person name="Frostegard A."/>
        </authorList>
    </citation>
    <scope>NUCLEOTIDE SEQUENCE [LARGE SCALE GENOMIC DNA]</scope>
    <source>
        <strain evidence="2 3">LMG 21834</strain>
    </source>
</reference>
<organism evidence="2 3">
    <name type="scientific">Neobacillus vireti LMG 21834</name>
    <dbReference type="NCBI Taxonomy" id="1131730"/>
    <lineage>
        <taxon>Bacteria</taxon>
        <taxon>Bacillati</taxon>
        <taxon>Bacillota</taxon>
        <taxon>Bacilli</taxon>
        <taxon>Bacillales</taxon>
        <taxon>Bacillaceae</taxon>
        <taxon>Neobacillus</taxon>
    </lineage>
</organism>
<dbReference type="SUPFAM" id="SSF55729">
    <property type="entry name" value="Acyl-CoA N-acyltransferases (Nat)"/>
    <property type="match status" value="1"/>
</dbReference>
<feature type="domain" description="N-acetyltransferase" evidence="1">
    <location>
        <begin position="2"/>
        <end position="158"/>
    </location>
</feature>
<dbReference type="CDD" id="cd04301">
    <property type="entry name" value="NAT_SF"/>
    <property type="match status" value="1"/>
</dbReference>
<sequence>MVELRLLKSETEYKQAIILADKMFRDEEHSSMGRAFPQVFSPELNQSYGAFINNELVSFIGLVPSVIHLGDAEAQAYSIGAVCTHPKHRKKGYASMLLEKVFAHAQRADASLIFVSGILPMYIKAGCSFYGEVNKYEINKGDLLVKEGYSVREILPYDWFNLRKLRHSRAVYFEQSIYDFSILYQAKGFASILKMEHKILVAESENQIKGFVVLGVPNSSSGSEELPSRVIEWGGEPHAIQSVLAESFQHGISFLQYSLPLHERELNNILNFKEKTVGPFPGTIKITNLDLLLKQLEPFFSGKIEIINIDKDYKKLLYKQKSIILSNADLEKLILQGDSNLDRLLEDIFPIPLPFPEGLNYV</sequence>